<feature type="region of interest" description="Disordered" evidence="5">
    <location>
        <begin position="1381"/>
        <end position="1408"/>
    </location>
</feature>
<dbReference type="Proteomes" id="UP000009168">
    <property type="component" value="Unassembled WGS sequence"/>
</dbReference>
<feature type="transmembrane region" description="Helical" evidence="6">
    <location>
        <begin position="130"/>
        <end position="154"/>
    </location>
</feature>
<evidence type="ECO:0000256" key="2">
    <source>
        <dbReference type="ARBA" id="ARBA00022741"/>
    </source>
</evidence>
<proteinExistence type="predicted"/>
<keyword evidence="6" id="KW-1133">Transmembrane helix</keyword>
<gene>
    <name evidence="8" type="ORF">TTHERM_00773460</name>
</gene>
<feature type="region of interest" description="Disordered" evidence="5">
    <location>
        <begin position="932"/>
        <end position="955"/>
    </location>
</feature>
<evidence type="ECO:0000256" key="1">
    <source>
        <dbReference type="ARBA" id="ARBA00022679"/>
    </source>
</evidence>
<dbReference type="EMBL" id="GG662514">
    <property type="protein sequence ID" value="EAR83936.2"/>
    <property type="molecule type" value="Genomic_DNA"/>
</dbReference>
<feature type="region of interest" description="Disordered" evidence="5">
    <location>
        <begin position="847"/>
        <end position="882"/>
    </location>
</feature>
<dbReference type="GO" id="GO:0005524">
    <property type="term" value="F:ATP binding"/>
    <property type="evidence" value="ECO:0007669"/>
    <property type="project" value="UniProtKB-KW"/>
</dbReference>
<feature type="transmembrane region" description="Helical" evidence="6">
    <location>
        <begin position="37"/>
        <end position="58"/>
    </location>
</feature>
<evidence type="ECO:0000256" key="3">
    <source>
        <dbReference type="ARBA" id="ARBA00022777"/>
    </source>
</evidence>
<feature type="region of interest" description="Disordered" evidence="5">
    <location>
        <begin position="1284"/>
        <end position="1329"/>
    </location>
</feature>
<dbReference type="Gene3D" id="3.30.450.20">
    <property type="entry name" value="PAS domain"/>
    <property type="match status" value="1"/>
</dbReference>
<keyword evidence="2" id="KW-0547">Nucleotide-binding</keyword>
<feature type="transmembrane region" description="Helical" evidence="6">
    <location>
        <begin position="1218"/>
        <end position="1244"/>
    </location>
</feature>
<evidence type="ECO:0000313" key="8">
    <source>
        <dbReference type="EMBL" id="EAR83936.2"/>
    </source>
</evidence>
<feature type="transmembrane region" description="Helical" evidence="6">
    <location>
        <begin position="301"/>
        <end position="321"/>
    </location>
</feature>
<dbReference type="InterPro" id="IPR035965">
    <property type="entry name" value="PAS-like_dom_sf"/>
</dbReference>
<dbReference type="RefSeq" id="XP_001031599.2">
    <property type="nucleotide sequence ID" value="XM_001031599.2"/>
</dbReference>
<feature type="compositionally biased region" description="Basic and acidic residues" evidence="5">
    <location>
        <begin position="1396"/>
        <end position="1406"/>
    </location>
</feature>
<feature type="transmembrane region" description="Helical" evidence="6">
    <location>
        <begin position="174"/>
        <end position="197"/>
    </location>
</feature>
<evidence type="ECO:0000256" key="6">
    <source>
        <dbReference type="SAM" id="Phobius"/>
    </source>
</evidence>
<accession>I7LSZ1</accession>
<dbReference type="FunFam" id="3.30.450.20:FF:000060">
    <property type="entry name" value="Sensor protein FixL"/>
    <property type="match status" value="1"/>
</dbReference>
<feature type="transmembrane region" description="Helical" evidence="6">
    <location>
        <begin position="241"/>
        <end position="262"/>
    </location>
</feature>
<keyword evidence="3" id="KW-0418">Kinase</keyword>
<feature type="compositionally biased region" description="Polar residues" evidence="5">
    <location>
        <begin position="847"/>
        <end position="857"/>
    </location>
</feature>
<dbReference type="PANTHER" id="PTHR31600">
    <property type="entry name" value="TINY MACROCYSTS PROTEIN B-RELATED"/>
    <property type="match status" value="1"/>
</dbReference>
<sequence length="1710" mass="196464">MLDNKGSFEESKWSEFENKIKQNFFCLMNELLQSCSISVFVYKIFLFVEAIQIAYYAIYPSYSFLWNSSATTNFQKALEYFQFNGLIVEGSSSLLIPLLYITFAIQLITTVVLLYLLLKLNKKQQKSTTFSLYCIKLLSLYAILLTTVGFLPFFNASISVIYCTDTNMNCYSGLFFVHFSIAILSLILLLAQTILYIQLFIDLNPCSHLPFAAPQNKINFIKLVIKAILPLYTSLDKNGSLGEPFVIGLMIFILILLVQRYLSCPMYNRSVESLIGILEVSIFWICVGSLISGVLSNAIVGMFYMFITLPFICVVYQMILVKRNNSYMTKQIKNFKKDLEIENYINILLNLIESRDQAYPSIQLEGVLKYHIKYCNKASDQCFCRTFSSMKEDDDEEGNLNAQTLNYGESNQKTKNWYLFLRSIIADAIDRFPKSAKLHLLHAYILQGKLQNKFKSLFALMFACECKPNFQEEFSIYRYKHIIEEEMVENDVRTQESKGIEVNSIVNFQNKFVIFLNSIEKSVMLHLEFWSKLLEDTPDIQKILSLGSKITNTVDQVTDLYNQLQEINQNHIKCLEIYGNFLKEIVHDDQEGTKVIEKAEYVSKSNQANKQFVDSDKIKYGENSNTCIITVSGNLNSVGTISNTNNETMRLLGFKKNEIIDQNVSRIMPKVVGDMHDKFMRRFFDTSQSNLIGHERFIFCLHKKGYLIPCTIMIKVLPNLDSGIQIVGFLKEVESHSQKGQYEHDEDIHYLIFREDSYQIQGISESCYTNFGIPASLMYGNTSNAPEFTIDSIIPGIVDPKNADELKSVHGVTLTIDTTYVQQNFLIEDEQDSLMDDEFQDQVQQKFNQKNSDDNAITTNPQQNQNDNQDYNQEQQEQEQKIQQITRRKIKYRQANIKVHLLDELDLGENLRIKIIKFTEQELNTDQLDQQLQSKQQVEDNNYSKKNIEQSKRTQNNYQGFHEESQNQDAGDDEGSNISGASVAEDLRHLKDFKQMISEKTEPKSILILKRTVLLLLIILMTLAIVTLVLKIQQQSDIQEGVNAINDSTIQISFIEQVNYYTRLLWLVGNSMLSQNQQFNSESQLRDDIDQNVQSLQDTVFSVVRDEIKMQNRQSSPSPDPVLDFTVLQQTGQTEIEQKTFSTAIFQFITGGSALKNSTLEDFIPQPLSSGSYVKSTQIYFYFVRENGIAIFRDSAFGQVTTYYNFYQDLIQKYSTTFLIIMIVALLILVITQVILIPIVFSVIKTNNKVLSLFGYIPLEEIKELANRCEQFIKDFLSLEANDGHNDEDESNHQNKRANNLGNQDDENETNNDNRNDEGSPTSKLRNQGEGAGIYELNGEDNLDNSQIENQAQNNMYAKKNQNASQVDQNSSVVNQFIDKSKTDRNKNPQPSSHKKQQEQHEKEAQELEEFESMRSAKLLNQTDNNKKYVIIKFSLLAVIFIIYFIVRFVLEQNYLSSINHLYNHQMIISLRPTYTEYVLLFAIEQIVMMKPISYKNETDLRAYYTSLVYDISKQISSSGQQSFPSAFSSYLNQYNATEYGDICSTNSSFNSQDCETIQNGILSKGLQTSIVSLIEGIRDYIVDFSSKLGSDSDKNLKTQIAYLNSDKLVSFQKSLQYMQPSMLSTNALMVNNFSSLLTQTQNIEIIILSIFITVTIIIFFLIWLPYLRSLSNKIWRTKGMLNMIPIDVITKHDSLKNAFISGDILRAVK</sequence>
<feature type="compositionally biased region" description="Low complexity" evidence="5">
    <location>
        <begin position="858"/>
        <end position="882"/>
    </location>
</feature>
<dbReference type="eggNOG" id="ENOG502RT0R">
    <property type="taxonomic scope" value="Eukaryota"/>
</dbReference>
<feature type="transmembrane region" description="Helical" evidence="6">
    <location>
        <begin position="218"/>
        <end position="235"/>
    </location>
</feature>
<dbReference type="SUPFAM" id="SSF55785">
    <property type="entry name" value="PYP-like sensor domain (PAS domain)"/>
    <property type="match status" value="1"/>
</dbReference>
<evidence type="ECO:0000256" key="5">
    <source>
        <dbReference type="SAM" id="MobiDB-lite"/>
    </source>
</evidence>
<protein>
    <submittedName>
        <fullName evidence="8">PAS domain S-box protein</fullName>
    </submittedName>
</protein>
<feature type="domain" description="TmcB/TmcC TPR repeats" evidence="7">
    <location>
        <begin position="493"/>
        <end position="607"/>
    </location>
</feature>
<dbReference type="InParanoid" id="I7LSZ1"/>
<dbReference type="Pfam" id="PF25474">
    <property type="entry name" value="TPR_TmcB"/>
    <property type="match status" value="1"/>
</dbReference>
<keyword evidence="9" id="KW-1185">Reference proteome</keyword>
<dbReference type="InterPro" id="IPR057352">
    <property type="entry name" value="TPR_TmcB/C"/>
</dbReference>
<dbReference type="GO" id="GO:0016301">
    <property type="term" value="F:kinase activity"/>
    <property type="evidence" value="ECO:0007669"/>
    <property type="project" value="UniProtKB-KW"/>
</dbReference>
<name>I7LSZ1_TETTS</name>
<evidence type="ECO:0000256" key="4">
    <source>
        <dbReference type="ARBA" id="ARBA00022840"/>
    </source>
</evidence>
<feature type="transmembrane region" description="Helical" evidence="6">
    <location>
        <begin position="94"/>
        <end position="118"/>
    </location>
</feature>
<reference evidence="9" key="1">
    <citation type="journal article" date="2006" name="PLoS Biol.">
        <title>Macronuclear genome sequence of the ciliate Tetrahymena thermophila, a model eukaryote.</title>
        <authorList>
            <person name="Eisen J.A."/>
            <person name="Coyne R.S."/>
            <person name="Wu M."/>
            <person name="Wu D."/>
            <person name="Thiagarajan M."/>
            <person name="Wortman J.R."/>
            <person name="Badger J.H."/>
            <person name="Ren Q."/>
            <person name="Amedeo P."/>
            <person name="Jones K.M."/>
            <person name="Tallon L.J."/>
            <person name="Delcher A.L."/>
            <person name="Salzberg S.L."/>
            <person name="Silva J.C."/>
            <person name="Haas B.J."/>
            <person name="Majoros W.H."/>
            <person name="Farzad M."/>
            <person name="Carlton J.M."/>
            <person name="Smith R.K. Jr."/>
            <person name="Garg J."/>
            <person name="Pearlman R.E."/>
            <person name="Karrer K.M."/>
            <person name="Sun L."/>
            <person name="Manning G."/>
            <person name="Elde N.C."/>
            <person name="Turkewitz A.P."/>
            <person name="Asai D.J."/>
            <person name="Wilkes D.E."/>
            <person name="Wang Y."/>
            <person name="Cai H."/>
            <person name="Collins K."/>
            <person name="Stewart B.A."/>
            <person name="Lee S.R."/>
            <person name="Wilamowska K."/>
            <person name="Weinberg Z."/>
            <person name="Ruzzo W.L."/>
            <person name="Wloga D."/>
            <person name="Gaertig J."/>
            <person name="Frankel J."/>
            <person name="Tsao C.-C."/>
            <person name="Gorovsky M.A."/>
            <person name="Keeling P.J."/>
            <person name="Waller R.F."/>
            <person name="Patron N.J."/>
            <person name="Cherry J.M."/>
            <person name="Stover N.A."/>
            <person name="Krieger C.J."/>
            <person name="del Toro C."/>
            <person name="Ryder H.F."/>
            <person name="Williamson S.C."/>
            <person name="Barbeau R.A."/>
            <person name="Hamilton E.P."/>
            <person name="Orias E."/>
        </authorList>
    </citation>
    <scope>NUCLEOTIDE SEQUENCE [LARGE SCALE GENOMIC DNA]</scope>
    <source>
        <strain evidence="9">SB210</strain>
    </source>
</reference>
<keyword evidence="4" id="KW-0067">ATP-binding</keyword>
<organism evidence="8 9">
    <name type="scientific">Tetrahymena thermophila (strain SB210)</name>
    <dbReference type="NCBI Taxonomy" id="312017"/>
    <lineage>
        <taxon>Eukaryota</taxon>
        <taxon>Sar</taxon>
        <taxon>Alveolata</taxon>
        <taxon>Ciliophora</taxon>
        <taxon>Intramacronucleata</taxon>
        <taxon>Oligohymenophorea</taxon>
        <taxon>Hymenostomatida</taxon>
        <taxon>Tetrahymenina</taxon>
        <taxon>Tetrahymenidae</taxon>
        <taxon>Tetrahymena</taxon>
    </lineage>
</organism>
<dbReference type="STRING" id="312017.I7LSZ1"/>
<feature type="transmembrane region" description="Helical" evidence="6">
    <location>
        <begin position="1013"/>
        <end position="1030"/>
    </location>
</feature>
<dbReference type="KEGG" id="tet:TTHERM_00773460"/>
<dbReference type="PANTHER" id="PTHR31600:SF2">
    <property type="entry name" value="GAMETE ENRICHED GENE 10 PROTEIN-RELATED"/>
    <property type="match status" value="1"/>
</dbReference>
<evidence type="ECO:0000313" key="9">
    <source>
        <dbReference type="Proteomes" id="UP000009168"/>
    </source>
</evidence>
<feature type="transmembrane region" description="Helical" evidence="6">
    <location>
        <begin position="1646"/>
        <end position="1667"/>
    </location>
</feature>
<feature type="compositionally biased region" description="Basic and acidic residues" evidence="5">
    <location>
        <begin position="942"/>
        <end position="952"/>
    </location>
</feature>
<dbReference type="GeneID" id="7830253"/>
<keyword evidence="6" id="KW-0812">Transmembrane</keyword>
<feature type="transmembrane region" description="Helical" evidence="6">
    <location>
        <begin position="274"/>
        <end position="295"/>
    </location>
</feature>
<keyword evidence="1" id="KW-0808">Transferase</keyword>
<evidence type="ECO:0000259" key="7">
    <source>
        <dbReference type="Pfam" id="PF25474"/>
    </source>
</evidence>
<feature type="transmembrane region" description="Helical" evidence="6">
    <location>
        <begin position="1430"/>
        <end position="1451"/>
    </location>
</feature>
<dbReference type="InterPro" id="IPR052994">
    <property type="entry name" value="Tiny_macrocysts_regulators"/>
</dbReference>
<dbReference type="OrthoDB" id="312072at2759"/>
<keyword evidence="6" id="KW-0472">Membrane</keyword>